<evidence type="ECO:0000313" key="3">
    <source>
        <dbReference type="Proteomes" id="UP000236311"/>
    </source>
</evidence>
<protein>
    <recommendedName>
        <fullName evidence="4">DUF927 domain-containing protein</fullName>
    </recommendedName>
</protein>
<evidence type="ECO:0008006" key="4">
    <source>
        <dbReference type="Google" id="ProtNLM"/>
    </source>
</evidence>
<evidence type="ECO:0000313" key="2">
    <source>
        <dbReference type="EMBL" id="SOY31278.1"/>
    </source>
</evidence>
<feature type="region of interest" description="Disordered" evidence="1">
    <location>
        <begin position="641"/>
        <end position="667"/>
    </location>
</feature>
<feature type="compositionally biased region" description="Polar residues" evidence="1">
    <location>
        <begin position="22"/>
        <end position="35"/>
    </location>
</feature>
<reference evidence="2 3" key="1">
    <citation type="submission" date="2018-01" db="EMBL/GenBank/DDBJ databases">
        <authorList>
            <person name="Gaut B.S."/>
            <person name="Morton B.R."/>
            <person name="Clegg M.T."/>
            <person name="Duvall M.R."/>
        </authorList>
    </citation>
    <scope>NUCLEOTIDE SEQUENCE [LARGE SCALE GENOMIC DNA]</scope>
    <source>
        <strain evidence="2">GP69</strain>
    </source>
</reference>
<proteinExistence type="predicted"/>
<dbReference type="Proteomes" id="UP000236311">
    <property type="component" value="Unassembled WGS sequence"/>
</dbReference>
<sequence>MDENENVQQEKFGFKPICRPTPEQNTRSETQSAKNETQDARNKASYPTLKQQYQRVASEIQGNTSILPEHVELLNYVLQHYARHDAELCVLKHNNNASFMIDKDPFTNFGAIPLKVIIRHSREQPQVFIELLILGRDTAPKIICLEAQKLNSGRWIDEMGFEYSYLKGGEKLLKALIRAMARFAPTEDIYEYSGWMQDDEDAYIFDGQKLTGREQDLFNAKSHCKHALEMLNVAPHTTTIPLLATELLSLIHSRMVENGIYFKGIICLLAPTQSFKTTIATLFFDHVHGRKADLNFEATSAAFDRVVGNTCDKTVIVDDLKPGATKTESRNMLLKLSKLIRMCSDDSGGIQKANAKNGTVENIARCLAVATAEQIQIEVQSTLARLLILEMERNHVDIDKLAYFQDSHSEYQAFIRDYIMDISCHGLDAYCRKIAGRFLQERNVLRKDSLKQDILVDNRTNDMCVWLYLSFSEFLSYARRIDAIDEKQQKDYLAESLSIFHKLMMRQTERVSELDDIKLFFNGLQYLLDTKEVKIPQLQARNSDYIADNDDSTIGFTKTGFVYLKNNIALQKVASYYHRFGREFTINETVLRKKLANSNYILPESRGTYIHRLNVCGRRYQCIKFEANTFSKLLSGGKTYDSEKESPSDRSLRRNAENIFGRGNATN</sequence>
<dbReference type="AlphaFoldDB" id="A0A2K4ZLB9"/>
<feature type="compositionally biased region" description="Basic and acidic residues" evidence="1">
    <location>
        <begin position="641"/>
        <end position="656"/>
    </location>
</feature>
<name>A0A2K4ZLB9_9FIRM</name>
<dbReference type="RefSeq" id="WP_103241277.1">
    <property type="nucleotide sequence ID" value="NZ_JANJZD010000021.1"/>
</dbReference>
<evidence type="ECO:0000256" key="1">
    <source>
        <dbReference type="SAM" id="MobiDB-lite"/>
    </source>
</evidence>
<dbReference type="EMBL" id="OFSM01000023">
    <property type="protein sequence ID" value="SOY31278.1"/>
    <property type="molecule type" value="Genomic_DNA"/>
</dbReference>
<accession>A0A2K4ZLB9</accession>
<organism evidence="2 3">
    <name type="scientific">Acetatifactor muris</name>
    <dbReference type="NCBI Taxonomy" id="879566"/>
    <lineage>
        <taxon>Bacteria</taxon>
        <taxon>Bacillati</taxon>
        <taxon>Bacillota</taxon>
        <taxon>Clostridia</taxon>
        <taxon>Lachnospirales</taxon>
        <taxon>Lachnospiraceae</taxon>
        <taxon>Acetatifactor</taxon>
    </lineage>
</organism>
<gene>
    <name evidence="2" type="ORF">AMURIS_04014</name>
</gene>
<keyword evidence="3" id="KW-1185">Reference proteome</keyword>
<feature type="region of interest" description="Disordered" evidence="1">
    <location>
        <begin position="1"/>
        <end position="47"/>
    </location>
</feature>